<evidence type="ECO:0000256" key="7">
    <source>
        <dbReference type="SAM" id="MobiDB-lite"/>
    </source>
</evidence>
<name>A0A915L4W6_ROMCU</name>
<evidence type="ECO:0000256" key="3">
    <source>
        <dbReference type="ARBA" id="ARBA00022679"/>
    </source>
</evidence>
<evidence type="ECO:0000313" key="9">
    <source>
        <dbReference type="Proteomes" id="UP000887565"/>
    </source>
</evidence>
<evidence type="ECO:0000256" key="4">
    <source>
        <dbReference type="ARBA" id="ARBA00022691"/>
    </source>
</evidence>
<dbReference type="Proteomes" id="UP000887565">
    <property type="component" value="Unplaced"/>
</dbReference>
<evidence type="ECO:0000259" key="8">
    <source>
        <dbReference type="SMART" id="SM01291"/>
    </source>
</evidence>
<keyword evidence="9" id="KW-1185">Reference proteome</keyword>
<protein>
    <submittedName>
        <fullName evidence="10">COMPASS complex Set1 subunit N-SET domain-containing protein</fullName>
    </submittedName>
</protein>
<dbReference type="InterPro" id="IPR024657">
    <property type="entry name" value="COMPASS_Set1_N-SET"/>
</dbReference>
<accession>A0A915L4W6</accession>
<dbReference type="Pfam" id="PF11764">
    <property type="entry name" value="N-SET"/>
    <property type="match status" value="1"/>
</dbReference>
<proteinExistence type="predicted"/>
<evidence type="ECO:0000256" key="2">
    <source>
        <dbReference type="ARBA" id="ARBA00022603"/>
    </source>
</evidence>
<dbReference type="GO" id="GO:0042800">
    <property type="term" value="F:histone H3K4 methyltransferase activity"/>
    <property type="evidence" value="ECO:0007669"/>
    <property type="project" value="InterPro"/>
</dbReference>
<comment type="subcellular location">
    <subcellularLocation>
        <location evidence="1">Nucleus</location>
    </subcellularLocation>
</comment>
<feature type="region of interest" description="Disordered" evidence="7">
    <location>
        <begin position="1"/>
        <end position="57"/>
    </location>
</feature>
<reference evidence="10" key="1">
    <citation type="submission" date="2022-11" db="UniProtKB">
        <authorList>
            <consortium name="WormBaseParasite"/>
        </authorList>
    </citation>
    <scope>IDENTIFICATION</scope>
</reference>
<feature type="domain" description="COMPASS complex Set1 subunit N-SET" evidence="8">
    <location>
        <begin position="211"/>
        <end position="322"/>
    </location>
</feature>
<keyword evidence="2" id="KW-0489">Methyltransferase</keyword>
<evidence type="ECO:0000256" key="1">
    <source>
        <dbReference type="ARBA" id="ARBA00004123"/>
    </source>
</evidence>
<dbReference type="SMART" id="SM01291">
    <property type="entry name" value="N-SET"/>
    <property type="match status" value="1"/>
</dbReference>
<keyword evidence="4" id="KW-0949">S-adenosyl-L-methionine</keyword>
<dbReference type="PANTHER" id="PTHR45814:SF2">
    <property type="entry name" value="HISTONE-LYSINE N-METHYLTRANSFERASE SETD1"/>
    <property type="match status" value="1"/>
</dbReference>
<evidence type="ECO:0000313" key="10">
    <source>
        <dbReference type="WBParaSite" id="nRc.2.0.1.t46125-RA"/>
    </source>
</evidence>
<sequence>TDEANRKSLEIPIATTTSLSDEGRTKKSVSSEDDSGSETKLTPLKASPTLKSGRNNDGSDLNAIAVNHSMQINDKCANDYVGDLKDDKIVDLNFHHCPTNPTNSERNIDLMFNHMIVEKEQTYRPDLYDHCYITLSESSINLLEKSPLARNRLTIDKSVCRSAKKENRRNEKKQAFQNIFDSFSSSSRVVKDLLCKEQPPRQPVVTFKPRDIVRETEILYKFLVDGIDNEDIRLLKLAYEKLTSEEAPYIDWMKVMHWAPHVATFVSQTHVNRKRKRNGSLDENLGTVHHTGSARTEGYYKVHKVKRGFLATARQATAFEQLPSSL</sequence>
<dbReference type="InterPro" id="IPR044570">
    <property type="entry name" value="Set1-like"/>
</dbReference>
<keyword evidence="5" id="KW-0156">Chromatin regulator</keyword>
<evidence type="ECO:0000256" key="6">
    <source>
        <dbReference type="ARBA" id="ARBA00023242"/>
    </source>
</evidence>
<dbReference type="PANTHER" id="PTHR45814">
    <property type="entry name" value="HISTONE-LYSINE N-METHYLTRANSFERASE SETD1"/>
    <property type="match status" value="1"/>
</dbReference>
<dbReference type="AlphaFoldDB" id="A0A915L4W6"/>
<keyword evidence="6" id="KW-0539">Nucleus</keyword>
<dbReference type="WBParaSite" id="nRc.2.0.1.t46125-RA">
    <property type="protein sequence ID" value="nRc.2.0.1.t46125-RA"/>
    <property type="gene ID" value="nRc.2.0.1.g46125"/>
</dbReference>
<keyword evidence="3" id="KW-0808">Transferase</keyword>
<organism evidence="9 10">
    <name type="scientific">Romanomermis culicivorax</name>
    <name type="common">Nematode worm</name>
    <dbReference type="NCBI Taxonomy" id="13658"/>
    <lineage>
        <taxon>Eukaryota</taxon>
        <taxon>Metazoa</taxon>
        <taxon>Ecdysozoa</taxon>
        <taxon>Nematoda</taxon>
        <taxon>Enoplea</taxon>
        <taxon>Dorylaimia</taxon>
        <taxon>Mermithida</taxon>
        <taxon>Mermithoidea</taxon>
        <taxon>Mermithidae</taxon>
        <taxon>Romanomermis</taxon>
    </lineage>
</organism>
<dbReference type="GO" id="GO:0048188">
    <property type="term" value="C:Set1C/COMPASS complex"/>
    <property type="evidence" value="ECO:0007669"/>
    <property type="project" value="TreeGrafter"/>
</dbReference>
<dbReference type="GO" id="GO:0032259">
    <property type="term" value="P:methylation"/>
    <property type="evidence" value="ECO:0007669"/>
    <property type="project" value="UniProtKB-KW"/>
</dbReference>
<evidence type="ECO:0000256" key="5">
    <source>
        <dbReference type="ARBA" id="ARBA00022853"/>
    </source>
</evidence>